<name>A0A7S2SG71_9STRA</name>
<dbReference type="EMBL" id="HBHI01028915">
    <property type="protein sequence ID" value="CAD9699209.1"/>
    <property type="molecule type" value="Transcribed_RNA"/>
</dbReference>
<organism evidence="1">
    <name type="scientific">Eucampia antarctica</name>
    <dbReference type="NCBI Taxonomy" id="49252"/>
    <lineage>
        <taxon>Eukaryota</taxon>
        <taxon>Sar</taxon>
        <taxon>Stramenopiles</taxon>
        <taxon>Ochrophyta</taxon>
        <taxon>Bacillariophyta</taxon>
        <taxon>Mediophyceae</taxon>
        <taxon>Biddulphiophycidae</taxon>
        <taxon>Hemiaulales</taxon>
        <taxon>Hemiaulaceae</taxon>
        <taxon>Eucampia</taxon>
    </lineage>
</organism>
<evidence type="ECO:0000313" key="1">
    <source>
        <dbReference type="EMBL" id="CAD9699209.1"/>
    </source>
</evidence>
<protein>
    <submittedName>
        <fullName evidence="1">Uncharacterized protein</fullName>
    </submittedName>
</protein>
<gene>
    <name evidence="1" type="ORF">EANT1437_LOCUS14810</name>
</gene>
<reference evidence="1" key="1">
    <citation type="submission" date="2021-01" db="EMBL/GenBank/DDBJ databases">
        <authorList>
            <person name="Corre E."/>
            <person name="Pelletier E."/>
            <person name="Niang G."/>
            <person name="Scheremetjew M."/>
            <person name="Finn R."/>
            <person name="Kale V."/>
            <person name="Holt S."/>
            <person name="Cochrane G."/>
            <person name="Meng A."/>
            <person name="Brown T."/>
            <person name="Cohen L."/>
        </authorList>
    </citation>
    <scope>NUCLEOTIDE SEQUENCE</scope>
    <source>
        <strain evidence="1">CCMP1452</strain>
    </source>
</reference>
<sequence length="156" mass="17969">MASEAFIGLSPICEPFFPLPSFCPCFIGVDETIPIDSMDDDGFELQLNTSAKSSRSNYITISCGSFTEEDTRMKSRVRINREVQYMPHHLEQLSMAAPPSKDELWYNDADYDQFEYRYNYQMKKLAAKIDGEILATTLGLAKRYDSPRRVRRQQSL</sequence>
<accession>A0A7S2SG71</accession>
<proteinExistence type="predicted"/>
<dbReference type="AlphaFoldDB" id="A0A7S2SG71"/>